<sequence length="234" mass="26771">MYSFTNRVRYSEVDINRQLDLAGIINYFQDCTTFQSEDLHVGIDYMNEVKRAWMLSSWQIIVNRNPIFGESITTSTWAYGFDSMFGYRNFTITDASNEVCAYANSIWILVDLDTGHPVKLDEKITSAYPLKDCIDMDYAPRKIKIPSELQEGQPIIVASSFLDTNNHVNNGQYIKIAEELLPEDFITHELRADYRTSALLGDTIIPKYTISDKECIVTLCMPNGKPYAIIQFIA</sequence>
<dbReference type="Pfam" id="PF01643">
    <property type="entry name" value="Acyl-ACP_TE"/>
    <property type="match status" value="1"/>
</dbReference>
<accession>A0A1M7J564</accession>
<keyword evidence="4" id="KW-0276">Fatty acid metabolism</keyword>
<dbReference type="EMBL" id="FRCP01000010">
    <property type="protein sequence ID" value="SHM48136.1"/>
    <property type="molecule type" value="Genomic_DNA"/>
</dbReference>
<evidence type="ECO:0000256" key="4">
    <source>
        <dbReference type="ARBA" id="ARBA00022832"/>
    </source>
</evidence>
<keyword evidence="11" id="KW-1185">Reference proteome</keyword>
<evidence type="ECO:0000313" key="11">
    <source>
        <dbReference type="Proteomes" id="UP000184038"/>
    </source>
</evidence>
<dbReference type="OrthoDB" id="9801517at2"/>
<dbReference type="InterPro" id="IPR045023">
    <property type="entry name" value="FATA/B"/>
</dbReference>
<dbReference type="Gene3D" id="3.10.129.10">
    <property type="entry name" value="Hotdog Thioesterase"/>
    <property type="match status" value="1"/>
</dbReference>
<dbReference type="STRING" id="1120996.SAMN02746066_02149"/>
<dbReference type="CDD" id="cd00586">
    <property type="entry name" value="4HBT"/>
    <property type="match status" value="1"/>
</dbReference>
<evidence type="ECO:0000256" key="2">
    <source>
        <dbReference type="ARBA" id="ARBA00022516"/>
    </source>
</evidence>
<dbReference type="Pfam" id="PF20791">
    <property type="entry name" value="Acyl-ACP_TE_C"/>
    <property type="match status" value="1"/>
</dbReference>
<evidence type="ECO:0000256" key="6">
    <source>
        <dbReference type="ARBA" id="ARBA00023098"/>
    </source>
</evidence>
<dbReference type="SUPFAM" id="SSF54637">
    <property type="entry name" value="Thioesterase/thiol ester dehydrase-isomerase"/>
    <property type="match status" value="2"/>
</dbReference>
<keyword evidence="3" id="KW-0378">Hydrolase</keyword>
<protein>
    <submittedName>
        <fullName evidence="10">Acyl-ACP thioesterase</fullName>
    </submittedName>
</protein>
<dbReference type="RefSeq" id="WP_073287381.1">
    <property type="nucleotide sequence ID" value="NZ_FRCP01000010.1"/>
</dbReference>
<keyword evidence="2" id="KW-0444">Lipid biosynthesis</keyword>
<comment type="similarity">
    <text evidence="1">Belongs to the acyl-ACP thioesterase family.</text>
</comment>
<reference evidence="10 11" key="1">
    <citation type="submission" date="2016-11" db="EMBL/GenBank/DDBJ databases">
        <authorList>
            <person name="Jaros S."/>
            <person name="Januszkiewicz K."/>
            <person name="Wedrychowicz H."/>
        </authorList>
    </citation>
    <scope>NUCLEOTIDE SEQUENCE [LARGE SCALE GENOMIC DNA]</scope>
    <source>
        <strain evidence="10 11">DSM 15930</strain>
    </source>
</reference>
<proteinExistence type="inferred from homology"/>
<name>A0A1M7J564_9FIRM</name>
<evidence type="ECO:0000256" key="5">
    <source>
        <dbReference type="ARBA" id="ARBA00022946"/>
    </source>
</evidence>
<feature type="domain" description="Acyl-ACP thioesterase N-terminal hotdog" evidence="8">
    <location>
        <begin position="7"/>
        <end position="128"/>
    </location>
</feature>
<dbReference type="InterPro" id="IPR049427">
    <property type="entry name" value="Acyl-ACP_TE_C"/>
</dbReference>
<dbReference type="GO" id="GO:0000036">
    <property type="term" value="F:acyl carrier activity"/>
    <property type="evidence" value="ECO:0007669"/>
    <property type="project" value="TreeGrafter"/>
</dbReference>
<dbReference type="PANTHER" id="PTHR31727:SF6">
    <property type="entry name" value="OLEOYL-ACYL CARRIER PROTEIN THIOESTERASE 1, CHLOROPLASTIC"/>
    <property type="match status" value="1"/>
</dbReference>
<dbReference type="GO" id="GO:0016297">
    <property type="term" value="F:fatty acyl-[ACP] hydrolase activity"/>
    <property type="evidence" value="ECO:0007669"/>
    <property type="project" value="InterPro"/>
</dbReference>
<evidence type="ECO:0000256" key="1">
    <source>
        <dbReference type="ARBA" id="ARBA00006500"/>
    </source>
</evidence>
<dbReference type="AlphaFoldDB" id="A0A1M7J564"/>
<keyword evidence="7" id="KW-0275">Fatty acid biosynthesis</keyword>
<dbReference type="InterPro" id="IPR029069">
    <property type="entry name" value="HotDog_dom_sf"/>
</dbReference>
<organism evidence="10 11">
    <name type="scientific">Anaerosporobacter mobilis DSM 15930</name>
    <dbReference type="NCBI Taxonomy" id="1120996"/>
    <lineage>
        <taxon>Bacteria</taxon>
        <taxon>Bacillati</taxon>
        <taxon>Bacillota</taxon>
        <taxon>Clostridia</taxon>
        <taxon>Lachnospirales</taxon>
        <taxon>Lachnospiraceae</taxon>
        <taxon>Anaerosporobacter</taxon>
    </lineage>
</organism>
<feature type="domain" description="Acyl-ACP thioesterase-like C-terminal" evidence="9">
    <location>
        <begin position="157"/>
        <end position="189"/>
    </location>
</feature>
<evidence type="ECO:0000256" key="3">
    <source>
        <dbReference type="ARBA" id="ARBA00022801"/>
    </source>
</evidence>
<dbReference type="Proteomes" id="UP000184038">
    <property type="component" value="Unassembled WGS sequence"/>
</dbReference>
<evidence type="ECO:0000259" key="8">
    <source>
        <dbReference type="Pfam" id="PF01643"/>
    </source>
</evidence>
<dbReference type="PANTHER" id="PTHR31727">
    <property type="entry name" value="OLEOYL-ACYL CARRIER PROTEIN THIOESTERASE 1, CHLOROPLASTIC"/>
    <property type="match status" value="1"/>
</dbReference>
<keyword evidence="6" id="KW-0443">Lipid metabolism</keyword>
<evidence type="ECO:0000259" key="9">
    <source>
        <dbReference type="Pfam" id="PF20791"/>
    </source>
</evidence>
<dbReference type="InterPro" id="IPR002864">
    <property type="entry name" value="Acyl-ACP_thioesterase_NHD"/>
</dbReference>
<evidence type="ECO:0000256" key="7">
    <source>
        <dbReference type="ARBA" id="ARBA00023160"/>
    </source>
</evidence>
<keyword evidence="5" id="KW-0809">Transit peptide</keyword>
<evidence type="ECO:0000313" key="10">
    <source>
        <dbReference type="EMBL" id="SHM48136.1"/>
    </source>
</evidence>
<gene>
    <name evidence="10" type="ORF">SAMN02746066_02149</name>
</gene>